<dbReference type="PROSITE" id="PS51071">
    <property type="entry name" value="HTH_RPIR"/>
    <property type="match status" value="1"/>
</dbReference>
<dbReference type="EMBL" id="JAUDDZ010000004">
    <property type="protein sequence ID" value="MDM8274761.1"/>
    <property type="molecule type" value="Genomic_DNA"/>
</dbReference>
<dbReference type="InterPro" id="IPR046348">
    <property type="entry name" value="SIS_dom_sf"/>
</dbReference>
<evidence type="ECO:0000256" key="2">
    <source>
        <dbReference type="ARBA" id="ARBA00023125"/>
    </source>
</evidence>
<proteinExistence type="predicted"/>
<name>A0ABT7V8D5_9ACTN</name>
<keyword evidence="7" id="KW-1185">Reference proteome</keyword>
<evidence type="ECO:0000313" key="6">
    <source>
        <dbReference type="EMBL" id="MDM8274761.1"/>
    </source>
</evidence>
<dbReference type="RefSeq" id="WP_204672003.1">
    <property type="nucleotide sequence ID" value="NZ_JACJKQ010000002.1"/>
</dbReference>
<dbReference type="InterPro" id="IPR035472">
    <property type="entry name" value="RpiR-like_SIS"/>
</dbReference>
<dbReference type="InterPro" id="IPR009057">
    <property type="entry name" value="Homeodomain-like_sf"/>
</dbReference>
<dbReference type="PANTHER" id="PTHR30514:SF1">
    <property type="entry name" value="HTH-TYPE TRANSCRIPTIONAL REGULATOR HEXR-RELATED"/>
    <property type="match status" value="1"/>
</dbReference>
<feature type="domain" description="HTH rpiR-type" evidence="4">
    <location>
        <begin position="1"/>
        <end position="76"/>
    </location>
</feature>
<dbReference type="InterPro" id="IPR000281">
    <property type="entry name" value="HTH_RpiR"/>
</dbReference>
<dbReference type="Pfam" id="PF01418">
    <property type="entry name" value="HTH_6"/>
    <property type="match status" value="1"/>
</dbReference>
<dbReference type="InterPro" id="IPR047640">
    <property type="entry name" value="RpiR-like"/>
</dbReference>
<comment type="caution">
    <text evidence="6">The sequence shown here is derived from an EMBL/GenBank/DDBJ whole genome shotgun (WGS) entry which is preliminary data.</text>
</comment>
<organism evidence="6 7">
    <name type="scientific">Enorma phocaeensis</name>
    <dbReference type="NCBI Taxonomy" id="1871019"/>
    <lineage>
        <taxon>Bacteria</taxon>
        <taxon>Bacillati</taxon>
        <taxon>Actinomycetota</taxon>
        <taxon>Coriobacteriia</taxon>
        <taxon>Coriobacteriales</taxon>
        <taxon>Coriobacteriaceae</taxon>
        <taxon>Enorma</taxon>
    </lineage>
</organism>
<keyword evidence="3" id="KW-0804">Transcription</keyword>
<accession>A0ABT7V8D5</accession>
<evidence type="ECO:0000256" key="1">
    <source>
        <dbReference type="ARBA" id="ARBA00023015"/>
    </source>
</evidence>
<dbReference type="CDD" id="cd05013">
    <property type="entry name" value="SIS_RpiR"/>
    <property type="match status" value="1"/>
</dbReference>
<reference evidence="7" key="1">
    <citation type="submission" date="2023-06" db="EMBL/GenBank/DDBJ databases">
        <title>Identification and characterization of horizontal gene transfer across gut microbiota members of farm animals based on homology search.</title>
        <authorList>
            <person name="Zeman M."/>
            <person name="Kubasova T."/>
            <person name="Jahodarova E."/>
            <person name="Nykrynova M."/>
            <person name="Rychlik I."/>
        </authorList>
    </citation>
    <scope>NUCLEOTIDE SEQUENCE [LARGE SCALE GENOMIC DNA]</scope>
    <source>
        <strain evidence="7">154_Feed</strain>
    </source>
</reference>
<dbReference type="Gene3D" id="3.40.50.10490">
    <property type="entry name" value="Glucose-6-phosphate isomerase like protein, domain 1"/>
    <property type="match status" value="1"/>
</dbReference>
<keyword evidence="1" id="KW-0805">Transcription regulation</keyword>
<dbReference type="PANTHER" id="PTHR30514">
    <property type="entry name" value="GLUCOKINASE"/>
    <property type="match status" value="1"/>
</dbReference>
<dbReference type="Pfam" id="PF01380">
    <property type="entry name" value="SIS"/>
    <property type="match status" value="1"/>
</dbReference>
<dbReference type="SUPFAM" id="SSF46689">
    <property type="entry name" value="Homeodomain-like"/>
    <property type="match status" value="1"/>
</dbReference>
<dbReference type="Gene3D" id="1.10.10.10">
    <property type="entry name" value="Winged helix-like DNA-binding domain superfamily/Winged helix DNA-binding domain"/>
    <property type="match status" value="1"/>
</dbReference>
<dbReference type="InterPro" id="IPR001347">
    <property type="entry name" value="SIS_dom"/>
</dbReference>
<dbReference type="Proteomes" id="UP001529421">
    <property type="component" value="Unassembled WGS sequence"/>
</dbReference>
<evidence type="ECO:0000259" key="5">
    <source>
        <dbReference type="PROSITE" id="PS51464"/>
    </source>
</evidence>
<dbReference type="SUPFAM" id="SSF53697">
    <property type="entry name" value="SIS domain"/>
    <property type="match status" value="1"/>
</dbReference>
<reference evidence="6 7" key="2">
    <citation type="submission" date="2023-06" db="EMBL/GenBank/DDBJ databases">
        <authorList>
            <person name="Zeman M."/>
            <person name="Kubasova T."/>
            <person name="Jahodarova E."/>
            <person name="Nykrynova M."/>
            <person name="Rychlik I."/>
        </authorList>
    </citation>
    <scope>NUCLEOTIDE SEQUENCE [LARGE SCALE GENOMIC DNA]</scope>
    <source>
        <strain evidence="6 7">154_Feed</strain>
    </source>
</reference>
<keyword evidence="2" id="KW-0238">DNA-binding</keyword>
<evidence type="ECO:0000313" key="7">
    <source>
        <dbReference type="Proteomes" id="UP001529421"/>
    </source>
</evidence>
<evidence type="ECO:0000256" key="3">
    <source>
        <dbReference type="ARBA" id="ARBA00023163"/>
    </source>
</evidence>
<evidence type="ECO:0000259" key="4">
    <source>
        <dbReference type="PROSITE" id="PS51071"/>
    </source>
</evidence>
<dbReference type="InterPro" id="IPR036388">
    <property type="entry name" value="WH-like_DNA-bd_sf"/>
</dbReference>
<sequence>MTDPALFRQQTAYTPAEQVIMDYIVTNPQEFLLLSIKEVARRLEVSEATISRFARHAGFDDFKALKNGVASQTLGPADKISASIDESGGDARAFMIQQRDYIETTLEGLDAAQFERAVGAVAGARRVYLHGKGAAGALAELLEFRLKRYGIAVERLASGGSELMEGLAYAGAGDAIVLFGFQRVPVEGQVLIDVGRRCGCTTVIFTDRMVQGGGQKADVILYTYRGEPRAYHSMTSAVALLDALVVAVGARLDGKALEGLDRIRDLKRAYAHLIPR</sequence>
<protein>
    <submittedName>
        <fullName evidence="6">MurR/RpiR family transcriptional regulator</fullName>
    </submittedName>
</protein>
<dbReference type="PROSITE" id="PS51464">
    <property type="entry name" value="SIS"/>
    <property type="match status" value="1"/>
</dbReference>
<feature type="domain" description="SIS" evidence="5">
    <location>
        <begin position="117"/>
        <end position="255"/>
    </location>
</feature>
<gene>
    <name evidence="6" type="ORF">QUW28_04505</name>
</gene>